<gene>
    <name evidence="14" type="ORF">NP493_299g02000</name>
</gene>
<evidence type="ECO:0000259" key="12">
    <source>
        <dbReference type="PROSITE" id="PS51030"/>
    </source>
</evidence>
<keyword evidence="8" id="KW-0804">Transcription</keyword>
<dbReference type="PROSITE" id="PS51843">
    <property type="entry name" value="NR_LBD"/>
    <property type="match status" value="1"/>
</dbReference>
<dbReference type="PRINTS" id="PR00546">
    <property type="entry name" value="THYROIDHORMR"/>
</dbReference>
<dbReference type="GO" id="GO:0008270">
    <property type="term" value="F:zinc ion binding"/>
    <property type="evidence" value="ECO:0007669"/>
    <property type="project" value="UniProtKB-KW"/>
</dbReference>
<dbReference type="PROSITE" id="PS00031">
    <property type="entry name" value="NUCLEAR_REC_DBD_1"/>
    <property type="match status" value="1"/>
</dbReference>
<keyword evidence="9" id="KW-0675">Receptor</keyword>
<dbReference type="InterPro" id="IPR013088">
    <property type="entry name" value="Znf_NHR/GATA"/>
</dbReference>
<dbReference type="GO" id="GO:0030154">
    <property type="term" value="P:cell differentiation"/>
    <property type="evidence" value="ECO:0007669"/>
    <property type="project" value="TreeGrafter"/>
</dbReference>
<feature type="compositionally biased region" description="Polar residues" evidence="11">
    <location>
        <begin position="569"/>
        <end position="578"/>
    </location>
</feature>
<accession>A0AAD9NV88</accession>
<organism evidence="14 15">
    <name type="scientific">Ridgeia piscesae</name>
    <name type="common">Tubeworm</name>
    <dbReference type="NCBI Taxonomy" id="27915"/>
    <lineage>
        <taxon>Eukaryota</taxon>
        <taxon>Metazoa</taxon>
        <taxon>Spiralia</taxon>
        <taxon>Lophotrochozoa</taxon>
        <taxon>Annelida</taxon>
        <taxon>Polychaeta</taxon>
        <taxon>Sedentaria</taxon>
        <taxon>Canalipalpata</taxon>
        <taxon>Sabellida</taxon>
        <taxon>Siboglinidae</taxon>
        <taxon>Ridgeia</taxon>
    </lineage>
</organism>
<feature type="region of interest" description="Disordered" evidence="11">
    <location>
        <begin position="361"/>
        <end position="430"/>
    </location>
</feature>
<feature type="compositionally biased region" description="Basic and acidic residues" evidence="11">
    <location>
        <begin position="391"/>
        <end position="403"/>
    </location>
</feature>
<evidence type="ECO:0000256" key="9">
    <source>
        <dbReference type="ARBA" id="ARBA00023170"/>
    </source>
</evidence>
<feature type="domain" description="Nuclear receptor" evidence="12">
    <location>
        <begin position="19"/>
        <end position="95"/>
    </location>
</feature>
<dbReference type="GO" id="GO:0000978">
    <property type="term" value="F:RNA polymerase II cis-regulatory region sequence-specific DNA binding"/>
    <property type="evidence" value="ECO:0007669"/>
    <property type="project" value="TreeGrafter"/>
</dbReference>
<name>A0AAD9NV88_RIDPI</name>
<keyword evidence="15" id="KW-1185">Reference proteome</keyword>
<proteinExistence type="inferred from homology"/>
<dbReference type="PANTHER" id="PTHR24082:SF473">
    <property type="entry name" value="ECDYSONE-INDUCED PROTEIN 75B, ISOFORM B"/>
    <property type="match status" value="1"/>
</dbReference>
<evidence type="ECO:0000313" key="14">
    <source>
        <dbReference type="EMBL" id="KAK2183700.1"/>
    </source>
</evidence>
<evidence type="ECO:0000256" key="8">
    <source>
        <dbReference type="ARBA" id="ARBA00023163"/>
    </source>
</evidence>
<feature type="compositionally biased region" description="Low complexity" evidence="11">
    <location>
        <begin position="513"/>
        <end position="527"/>
    </location>
</feature>
<dbReference type="GO" id="GO:0045944">
    <property type="term" value="P:positive regulation of transcription by RNA polymerase II"/>
    <property type="evidence" value="ECO:0007669"/>
    <property type="project" value="TreeGrafter"/>
</dbReference>
<dbReference type="SUPFAM" id="SSF48508">
    <property type="entry name" value="Nuclear receptor ligand-binding domain"/>
    <property type="match status" value="1"/>
</dbReference>
<feature type="region of interest" description="Disordered" evidence="11">
    <location>
        <begin position="669"/>
        <end position="723"/>
    </location>
</feature>
<reference evidence="14" key="1">
    <citation type="journal article" date="2023" name="Mol. Biol. Evol.">
        <title>Third-Generation Sequencing Reveals the Adaptive Role of the Epigenome in Three Deep-Sea Polychaetes.</title>
        <authorList>
            <person name="Perez M."/>
            <person name="Aroh O."/>
            <person name="Sun Y."/>
            <person name="Lan Y."/>
            <person name="Juniper S.K."/>
            <person name="Young C.R."/>
            <person name="Angers B."/>
            <person name="Qian P.Y."/>
        </authorList>
    </citation>
    <scope>NUCLEOTIDE SEQUENCE</scope>
    <source>
        <strain evidence="14">R07B-5</strain>
    </source>
</reference>
<dbReference type="InterPro" id="IPR001628">
    <property type="entry name" value="Znf_hrmn_rcpt"/>
</dbReference>
<dbReference type="AlphaFoldDB" id="A0AAD9NV88"/>
<keyword evidence="4" id="KW-0863">Zinc-finger</keyword>
<dbReference type="InterPro" id="IPR001723">
    <property type="entry name" value="Nuclear_hrmn_rcpt"/>
</dbReference>
<keyword evidence="7" id="KW-0238">DNA-binding</keyword>
<dbReference type="SUPFAM" id="SSF57716">
    <property type="entry name" value="Glucocorticoid receptor-like (DNA-binding domain)"/>
    <property type="match status" value="1"/>
</dbReference>
<evidence type="ECO:0000259" key="13">
    <source>
        <dbReference type="PROSITE" id="PS51843"/>
    </source>
</evidence>
<feature type="domain" description="NR LBD" evidence="13">
    <location>
        <begin position="128"/>
        <end position="381"/>
    </location>
</feature>
<dbReference type="PRINTS" id="PR00398">
    <property type="entry name" value="STRDHORMONER"/>
</dbReference>
<evidence type="ECO:0000256" key="1">
    <source>
        <dbReference type="ARBA" id="ARBA00004496"/>
    </source>
</evidence>
<feature type="region of interest" description="Disordered" evidence="11">
    <location>
        <begin position="1021"/>
        <end position="1073"/>
    </location>
</feature>
<feature type="region of interest" description="Disordered" evidence="11">
    <location>
        <begin position="845"/>
        <end position="872"/>
    </location>
</feature>
<dbReference type="Pfam" id="PF00104">
    <property type="entry name" value="Hormone_recep"/>
    <property type="match status" value="1"/>
</dbReference>
<dbReference type="SMART" id="SM00399">
    <property type="entry name" value="ZnF_C4"/>
    <property type="match status" value="1"/>
</dbReference>
<comment type="subcellular location">
    <subcellularLocation>
        <location evidence="1">Cytoplasm</location>
    </subcellularLocation>
</comment>
<dbReference type="PROSITE" id="PS51030">
    <property type="entry name" value="NUCLEAR_REC_DBD_2"/>
    <property type="match status" value="1"/>
</dbReference>
<dbReference type="InterPro" id="IPR001728">
    <property type="entry name" value="ThyrH_rcpt"/>
</dbReference>
<feature type="compositionally biased region" description="Polar residues" evidence="11">
    <location>
        <begin position="366"/>
        <end position="384"/>
    </location>
</feature>
<evidence type="ECO:0000256" key="11">
    <source>
        <dbReference type="SAM" id="MobiDB-lite"/>
    </source>
</evidence>
<dbReference type="GO" id="GO:0000122">
    <property type="term" value="P:negative regulation of transcription by RNA polymerase II"/>
    <property type="evidence" value="ECO:0007669"/>
    <property type="project" value="TreeGrafter"/>
</dbReference>
<feature type="region of interest" description="Disordered" evidence="11">
    <location>
        <begin position="777"/>
        <end position="819"/>
    </location>
</feature>
<dbReference type="PANTHER" id="PTHR24082">
    <property type="entry name" value="NUCLEAR HORMONE RECEPTOR"/>
    <property type="match status" value="1"/>
</dbReference>
<dbReference type="InterPro" id="IPR035500">
    <property type="entry name" value="NHR-like_dom_sf"/>
</dbReference>
<dbReference type="PRINTS" id="PR00047">
    <property type="entry name" value="STROIDFINGER"/>
</dbReference>
<dbReference type="CDD" id="cd07166">
    <property type="entry name" value="NR_DBD_REV_ERB"/>
    <property type="match status" value="1"/>
</dbReference>
<dbReference type="GO" id="GO:0009755">
    <property type="term" value="P:hormone-mediated signaling pathway"/>
    <property type="evidence" value="ECO:0007669"/>
    <property type="project" value="TreeGrafter"/>
</dbReference>
<feature type="compositionally biased region" description="Low complexity" evidence="11">
    <location>
        <begin position="670"/>
        <end position="686"/>
    </location>
</feature>
<keyword evidence="3" id="KW-0479">Metal-binding</keyword>
<evidence type="ECO:0000256" key="7">
    <source>
        <dbReference type="ARBA" id="ARBA00023125"/>
    </source>
</evidence>
<evidence type="ECO:0000256" key="5">
    <source>
        <dbReference type="ARBA" id="ARBA00022833"/>
    </source>
</evidence>
<feature type="region of interest" description="Disordered" evidence="11">
    <location>
        <begin position="513"/>
        <end position="578"/>
    </location>
</feature>
<dbReference type="Gene3D" id="1.10.565.10">
    <property type="entry name" value="Retinoid X Receptor"/>
    <property type="match status" value="1"/>
</dbReference>
<evidence type="ECO:0000256" key="10">
    <source>
        <dbReference type="ARBA" id="ARBA00023242"/>
    </source>
</evidence>
<comment type="caution">
    <text evidence="14">The sequence shown here is derived from an EMBL/GenBank/DDBJ whole genome shotgun (WGS) entry which is preliminary data.</text>
</comment>
<feature type="compositionally biased region" description="Basic and acidic residues" evidence="11">
    <location>
        <begin position="1039"/>
        <end position="1049"/>
    </location>
</feature>
<feature type="compositionally biased region" description="Low complexity" evidence="11">
    <location>
        <begin position="1025"/>
        <end position="1038"/>
    </location>
</feature>
<dbReference type="FunFam" id="3.30.50.10:FF:000013">
    <property type="entry name" value="Nuclear receptor subfamily 1 group D member 2"/>
    <property type="match status" value="1"/>
</dbReference>
<feature type="compositionally biased region" description="Basic and acidic residues" evidence="11">
    <location>
        <begin position="708"/>
        <end position="717"/>
    </location>
</feature>
<dbReference type="SMART" id="SM00430">
    <property type="entry name" value="HOLI"/>
    <property type="match status" value="1"/>
</dbReference>
<evidence type="ECO:0000256" key="2">
    <source>
        <dbReference type="ARBA" id="ARBA00008092"/>
    </source>
</evidence>
<keyword evidence="10" id="KW-0539">Nucleus</keyword>
<dbReference type="GO" id="GO:0004879">
    <property type="term" value="F:nuclear receptor activity"/>
    <property type="evidence" value="ECO:0007669"/>
    <property type="project" value="InterPro"/>
</dbReference>
<feature type="region of interest" description="Disordered" evidence="11">
    <location>
        <begin position="886"/>
        <end position="905"/>
    </location>
</feature>
<comment type="similarity">
    <text evidence="2">Belongs to the nuclear hormone receptor family. NR1 subfamily.</text>
</comment>
<evidence type="ECO:0000256" key="3">
    <source>
        <dbReference type="ARBA" id="ARBA00022723"/>
    </source>
</evidence>
<evidence type="ECO:0000256" key="4">
    <source>
        <dbReference type="ARBA" id="ARBA00022771"/>
    </source>
</evidence>
<protein>
    <submittedName>
        <fullName evidence="14">Uncharacterized protein</fullName>
    </submittedName>
</protein>
<evidence type="ECO:0000313" key="15">
    <source>
        <dbReference type="Proteomes" id="UP001209878"/>
    </source>
</evidence>
<dbReference type="InterPro" id="IPR000536">
    <property type="entry name" value="Nucl_hrmn_rcpt_lig-bd"/>
</dbReference>
<keyword evidence="5" id="KW-0862">Zinc</keyword>
<dbReference type="GO" id="GO:0005737">
    <property type="term" value="C:cytoplasm"/>
    <property type="evidence" value="ECO:0007669"/>
    <property type="project" value="UniProtKB-SubCell"/>
</dbReference>
<evidence type="ECO:0000256" key="6">
    <source>
        <dbReference type="ARBA" id="ARBA00023015"/>
    </source>
</evidence>
<dbReference type="Proteomes" id="UP001209878">
    <property type="component" value="Unassembled WGS sequence"/>
</dbReference>
<dbReference type="EMBL" id="JAODUO010000299">
    <property type="protein sequence ID" value="KAK2183700.1"/>
    <property type="molecule type" value="Genomic_DNA"/>
</dbReference>
<keyword evidence="6" id="KW-0805">Transcription regulation</keyword>
<feature type="compositionally biased region" description="Polar residues" evidence="11">
    <location>
        <begin position="1050"/>
        <end position="1064"/>
    </location>
</feature>
<dbReference type="Gene3D" id="3.30.50.10">
    <property type="entry name" value="Erythroid Transcription Factor GATA-1, subunit A"/>
    <property type="match status" value="1"/>
</dbReference>
<sequence>MLTLNVDCRFIVVEFDGATVLCRVCGDKASGFHYGVHACEGCKGFFRRSIQQKIQYRACLKNQQCNIMRVNRNRCQYCRLKKCISVGMSRDAVRFGRVPKKEKAKIFEQMQKVNAQSQGWQLCAAFGDEGQLVRCIVDVHKSTCKFTRENFRVFCQAVWQNPRFVDCPAHLACPLNPMPQLEDGLQQWEKFSECITPAISNVVSFAKSIPGFQLFGHDDQVTLLKAGTFEVLLLHLACLFDSYSNTMLFTNGMLYKRPASAESTNAGFLLNSMFDFAEQMNKLQLTDEEIALFSAVVMISADRPGLRGVNQVEIVQRTIALALEHMVHATHPDDQGLFKQLLQKIPDLRTLNTLHSEKLLGMPVSQGGSTANKTPSTPGGSTARTAGLDGSRGEAKKTERHEVWQPPISDPPSPMEEPHPSASQSPVTTKDLGIPIVPHRVAMDTTESEVVLQTPIGVFHRSPAQRQPINIPTVEVMEADSLPPVECASCESGPSPQKCVVTETVLRSFASLQSHSSGASSDSRSSSPEPLELDLPATSSGRDHMPRLSPAVSPDKVSHAKVDAPSGGRQPQYSDGSKVITESSYLDVPCKREVDRMSPEIYLKMQKFWQYEMRSRSRSFSSTNTDSENRMQKFWENEMRSRSCSFGSAGMDAEMRSALQKQWDYDMRSSRSNSMSSNTSSESVDSAYRTISTPGTPCSGYGDPRSPYMHDRTDKPTSDLPTLKSALSTPPLIGQHLWFMGEGSEVKTEGRMSEQFLRVPHPDYFLPEDRPIERRQTFPESSMPRPKRMAVTPRDAGKTPVQRPRSALGNPVDKHPELFQRLTNGPPEGGQYPEVKTWWPQNAAVTDPLRPRSQSLGSRLPRQSGGMPRVPLPNRKEFLRRLLENDPSQPEVAPPDGLISLASNDSSNHSMVDGVLSHETTVSTLKDKILKRIDSHENLNLSGSQRNLSMTSSSKVSSLATSKPVISKQPFSAQSQCTMFGMPPTLGYGPAMMSRLPYMPMYSAVHPMFLLNQYSALQQFAGPRQQQQTSGDASSSATSDDKHADEMTRSVDSSSPLNLKTSSPVIHIKSERV</sequence>
<dbReference type="Pfam" id="PF00105">
    <property type="entry name" value="zf-C4"/>
    <property type="match status" value="1"/>
</dbReference>
<dbReference type="InterPro" id="IPR050234">
    <property type="entry name" value="Nuclear_hormone_rcpt_NR1"/>
</dbReference>